<evidence type="ECO:0000256" key="2">
    <source>
        <dbReference type="PROSITE-ProRule" id="PRU00335"/>
    </source>
</evidence>
<dbReference type="PANTHER" id="PTHR30055">
    <property type="entry name" value="HTH-TYPE TRANSCRIPTIONAL REGULATOR RUTR"/>
    <property type="match status" value="1"/>
</dbReference>
<reference evidence="4 5" key="1">
    <citation type="submission" date="2021-08" db="EMBL/GenBank/DDBJ databases">
        <title>Comparative Genomics Analysis of the Genus Qipengyuania Reveals Extensive Genetic Diversity and Metabolic Versatility, Including the Description of Fifteen Novel Species.</title>
        <authorList>
            <person name="Liu Y."/>
        </authorList>
    </citation>
    <scope>NUCLEOTIDE SEQUENCE [LARGE SCALE GENOMIC DNA]</scope>
    <source>
        <strain evidence="4 5">1NDH17</strain>
    </source>
</reference>
<dbReference type="PROSITE" id="PS50977">
    <property type="entry name" value="HTH_TETR_2"/>
    <property type="match status" value="1"/>
</dbReference>
<accession>A0ABS7IXV0</accession>
<dbReference type="SUPFAM" id="SSF46689">
    <property type="entry name" value="Homeodomain-like"/>
    <property type="match status" value="1"/>
</dbReference>
<dbReference type="SUPFAM" id="SSF48498">
    <property type="entry name" value="Tetracyclin repressor-like, C-terminal domain"/>
    <property type="match status" value="1"/>
</dbReference>
<dbReference type="Proteomes" id="UP000783253">
    <property type="component" value="Unassembled WGS sequence"/>
</dbReference>
<dbReference type="EMBL" id="JAIGNK010000003">
    <property type="protein sequence ID" value="MBX7458391.1"/>
    <property type="molecule type" value="Genomic_DNA"/>
</dbReference>
<keyword evidence="1 2" id="KW-0238">DNA-binding</keyword>
<organism evidence="4 5">
    <name type="scientific">Qipengyuania polymorpha</name>
    <dbReference type="NCBI Taxonomy" id="2867234"/>
    <lineage>
        <taxon>Bacteria</taxon>
        <taxon>Pseudomonadati</taxon>
        <taxon>Pseudomonadota</taxon>
        <taxon>Alphaproteobacteria</taxon>
        <taxon>Sphingomonadales</taxon>
        <taxon>Erythrobacteraceae</taxon>
        <taxon>Qipengyuania</taxon>
    </lineage>
</organism>
<dbReference type="Pfam" id="PF14246">
    <property type="entry name" value="TetR_C_7"/>
    <property type="match status" value="1"/>
</dbReference>
<dbReference type="InterPro" id="IPR036271">
    <property type="entry name" value="Tet_transcr_reg_TetR-rel_C_sf"/>
</dbReference>
<evidence type="ECO:0000259" key="3">
    <source>
        <dbReference type="PROSITE" id="PS50977"/>
    </source>
</evidence>
<evidence type="ECO:0000313" key="5">
    <source>
        <dbReference type="Proteomes" id="UP000783253"/>
    </source>
</evidence>
<name>A0ABS7IXV0_9SPHN</name>
<evidence type="ECO:0000313" key="4">
    <source>
        <dbReference type="EMBL" id="MBX7458391.1"/>
    </source>
</evidence>
<protein>
    <submittedName>
        <fullName evidence="4">TetR/AcrR family transcriptional regulator</fullName>
    </submittedName>
</protein>
<dbReference type="PRINTS" id="PR00455">
    <property type="entry name" value="HTHTETR"/>
</dbReference>
<proteinExistence type="predicted"/>
<dbReference type="InterPro" id="IPR039536">
    <property type="entry name" value="TetR_C_Proteobacteria"/>
</dbReference>
<feature type="domain" description="HTH tetR-type" evidence="3">
    <location>
        <begin position="14"/>
        <end position="74"/>
    </location>
</feature>
<evidence type="ECO:0000256" key="1">
    <source>
        <dbReference type="ARBA" id="ARBA00023125"/>
    </source>
</evidence>
<sequence length="212" mass="23295">MSSEAKKAGRPADTAKREAMIAAASRAFFDHGFAATSIEQVAADAGVSKVTVYNHFGDKRGLFAAAVECECEKMRDQFAVTPDMRGSLRDRLIAIGEAMVSFLSRPEMVQFERRIAAETEHEPEIGAAFLAAGPHRMKAAFAGLMRAMNEAGEVDIDDVDLAVEQFASMCKGMGDLERRFGHPRDPVRDRQRIEGAVEVFCKAYAVDECERK</sequence>
<dbReference type="PANTHER" id="PTHR30055:SF146">
    <property type="entry name" value="HTH-TYPE TRANSCRIPTIONAL DUAL REGULATOR CECR"/>
    <property type="match status" value="1"/>
</dbReference>
<comment type="caution">
    <text evidence="4">The sequence shown here is derived from an EMBL/GenBank/DDBJ whole genome shotgun (WGS) entry which is preliminary data.</text>
</comment>
<dbReference type="InterPro" id="IPR001647">
    <property type="entry name" value="HTH_TetR"/>
</dbReference>
<feature type="DNA-binding region" description="H-T-H motif" evidence="2">
    <location>
        <begin position="37"/>
        <end position="56"/>
    </location>
</feature>
<gene>
    <name evidence="4" type="ORF">K3152_09050</name>
</gene>
<dbReference type="Pfam" id="PF00440">
    <property type="entry name" value="TetR_N"/>
    <property type="match status" value="1"/>
</dbReference>
<dbReference type="Gene3D" id="1.10.357.10">
    <property type="entry name" value="Tetracycline Repressor, domain 2"/>
    <property type="match status" value="1"/>
</dbReference>
<keyword evidence="5" id="KW-1185">Reference proteome</keyword>
<dbReference type="InterPro" id="IPR050109">
    <property type="entry name" value="HTH-type_TetR-like_transc_reg"/>
</dbReference>
<dbReference type="InterPro" id="IPR009057">
    <property type="entry name" value="Homeodomain-like_sf"/>
</dbReference>
<dbReference type="Gene3D" id="1.10.10.60">
    <property type="entry name" value="Homeodomain-like"/>
    <property type="match status" value="1"/>
</dbReference>